<gene>
    <name evidence="3" type="ORF">VPARA_07150</name>
</gene>
<feature type="domain" description="YjiS-like" evidence="2">
    <location>
        <begin position="45"/>
        <end position="83"/>
    </location>
</feature>
<evidence type="ECO:0000256" key="1">
    <source>
        <dbReference type="SAM" id="MobiDB-lite"/>
    </source>
</evidence>
<reference evidence="3 4" key="1">
    <citation type="submission" date="2015-03" db="EMBL/GenBank/DDBJ databases">
        <title>Genome sequence of Variovorax paradoxus TBEA6.</title>
        <authorList>
            <person name="Poehlein A."/>
            <person name="Schuldes J."/>
            <person name="Wuebbeler J.H."/>
            <person name="Hiessl S."/>
            <person name="Steinbuechel A."/>
            <person name="Daniel R."/>
        </authorList>
    </citation>
    <scope>NUCLEOTIDE SEQUENCE [LARGE SCALE GENOMIC DNA]</scope>
    <source>
        <strain evidence="3 4">TBEA6</strain>
    </source>
</reference>
<sequence>MLIEGVRNLNFHNSMPRRKMSAPNKEPIVTAPTHSPFHQRLMRALRSWRRRAAERRRAHVDARHLAGMSEHELRDLGIGRSEVAGLLDRHR</sequence>
<dbReference type="InterPro" id="IPR009506">
    <property type="entry name" value="YjiS-like"/>
</dbReference>
<accession>A0A0H2MBX8</accession>
<comment type="caution">
    <text evidence="3">The sequence shown here is derived from an EMBL/GenBank/DDBJ whole genome shotgun (WGS) entry which is preliminary data.</text>
</comment>
<dbReference type="Pfam" id="PF06568">
    <property type="entry name" value="YjiS-like"/>
    <property type="match status" value="1"/>
</dbReference>
<evidence type="ECO:0000313" key="3">
    <source>
        <dbReference type="EMBL" id="KLN58172.1"/>
    </source>
</evidence>
<organism evidence="3 4">
    <name type="scientific">Variovorax paradoxus</name>
    <dbReference type="NCBI Taxonomy" id="34073"/>
    <lineage>
        <taxon>Bacteria</taxon>
        <taxon>Pseudomonadati</taxon>
        <taxon>Pseudomonadota</taxon>
        <taxon>Betaproteobacteria</taxon>
        <taxon>Burkholderiales</taxon>
        <taxon>Comamonadaceae</taxon>
        <taxon>Variovorax</taxon>
    </lineage>
</organism>
<dbReference type="AlphaFoldDB" id="A0A0H2MBX8"/>
<evidence type="ECO:0000259" key="2">
    <source>
        <dbReference type="Pfam" id="PF06568"/>
    </source>
</evidence>
<dbReference type="PATRIC" id="fig|34073.19.peg.723"/>
<name>A0A0H2MBX8_VARPD</name>
<dbReference type="EMBL" id="JZWI01000004">
    <property type="protein sequence ID" value="KLN58172.1"/>
    <property type="molecule type" value="Genomic_DNA"/>
</dbReference>
<feature type="region of interest" description="Disordered" evidence="1">
    <location>
        <begin position="1"/>
        <end position="34"/>
    </location>
</feature>
<protein>
    <recommendedName>
        <fullName evidence="2">YjiS-like domain-containing protein</fullName>
    </recommendedName>
</protein>
<proteinExistence type="predicted"/>
<keyword evidence="4" id="KW-1185">Reference proteome</keyword>
<dbReference type="Proteomes" id="UP000035170">
    <property type="component" value="Unassembled WGS sequence"/>
</dbReference>
<evidence type="ECO:0000313" key="4">
    <source>
        <dbReference type="Proteomes" id="UP000035170"/>
    </source>
</evidence>